<organism evidence="2 3">
    <name type="scientific">Brockia lithotrophica</name>
    <dbReference type="NCBI Taxonomy" id="933949"/>
    <lineage>
        <taxon>Bacteria</taxon>
        <taxon>Bacillati</taxon>
        <taxon>Bacillota</taxon>
        <taxon>Bacilli</taxon>
        <taxon>Bacillales</taxon>
        <taxon>Bacillales Family X. Incertae Sedis</taxon>
        <taxon>Brockia</taxon>
    </lineage>
</organism>
<evidence type="ECO:0000313" key="2">
    <source>
        <dbReference type="EMBL" id="PTQ51149.1"/>
    </source>
</evidence>
<dbReference type="AlphaFoldDB" id="A0A2T5G4P7"/>
<sequence>MHGEVGLGARHGFPSLSSCESFRGVLLRVSPGACSSEVRGRKPRKGGTESRVAGKQKGPPARRRPSVRRRRRSPAGNPSPGDRRSGKFPRETVSFPSMQALPTQVLP</sequence>
<dbReference type="Proteomes" id="UP000244016">
    <property type="component" value="Unassembled WGS sequence"/>
</dbReference>
<gene>
    <name evidence="2" type="ORF">BLITH_0579</name>
</gene>
<accession>A0A2T5G4P7</accession>
<evidence type="ECO:0000256" key="1">
    <source>
        <dbReference type="SAM" id="MobiDB-lite"/>
    </source>
</evidence>
<dbReference type="EMBL" id="PEBW01000007">
    <property type="protein sequence ID" value="PTQ51149.1"/>
    <property type="molecule type" value="Genomic_DNA"/>
</dbReference>
<feature type="compositionally biased region" description="Polar residues" evidence="1">
    <location>
        <begin position="94"/>
        <end position="107"/>
    </location>
</feature>
<name>A0A2T5G4P7_9BACL</name>
<reference evidence="2 3" key="1">
    <citation type="submission" date="2017-08" db="EMBL/GenBank/DDBJ databases">
        <title>Burning lignite coal seam in the remote Altai Mountains harbors a hydrogen-driven thermophilic microbial community.</title>
        <authorList>
            <person name="Kadnikov V.V."/>
            <person name="Mardanov A.V."/>
            <person name="Ivasenko D."/>
            <person name="Beletsky A.V."/>
            <person name="Karnachuk O.V."/>
            <person name="Ravin N.V."/>
        </authorList>
    </citation>
    <scope>NUCLEOTIDE SEQUENCE [LARGE SCALE GENOMIC DNA]</scope>
    <source>
        <strain evidence="2">AL31</strain>
    </source>
</reference>
<evidence type="ECO:0000313" key="3">
    <source>
        <dbReference type="Proteomes" id="UP000244016"/>
    </source>
</evidence>
<comment type="caution">
    <text evidence="2">The sequence shown here is derived from an EMBL/GenBank/DDBJ whole genome shotgun (WGS) entry which is preliminary data.</text>
</comment>
<protein>
    <submittedName>
        <fullName evidence="2">Uncharacterized protein</fullName>
    </submittedName>
</protein>
<feature type="compositionally biased region" description="Basic residues" evidence="1">
    <location>
        <begin position="60"/>
        <end position="73"/>
    </location>
</feature>
<feature type="compositionally biased region" description="Basic and acidic residues" evidence="1">
    <location>
        <begin position="81"/>
        <end position="90"/>
    </location>
</feature>
<proteinExistence type="predicted"/>
<feature type="region of interest" description="Disordered" evidence="1">
    <location>
        <begin position="30"/>
        <end position="107"/>
    </location>
</feature>